<gene>
    <name evidence="2" type="ORF">UFOPK2992_00756</name>
</gene>
<sequence>MTDLAEVQRDLLDEQQALDTLVAALTPEQWSAVTPSPGWNVTDQLGHLTYFDGAAALAVTNPADFRTSVDALLTQAGNSNDGGDNFTLGAFRALGPTEKLAAWRTNRQLLADAAATLEENTRVAWYGPSMGAKSFLTARLMEVWAHGTDIADAVAVRRPATDRIRHIAQLGFITRGWSYTVRGETAPEGTVRLVLTGATGHTFTWGPDTADDTVTGSLEDFCLVVTQRRNVADTGLQAGDFAMHWLQRAQAFAGGATNVPAPRGS</sequence>
<evidence type="ECO:0000259" key="1">
    <source>
        <dbReference type="Pfam" id="PF11716"/>
    </source>
</evidence>
<dbReference type="InterPro" id="IPR017517">
    <property type="entry name" value="Maleyloyr_isom"/>
</dbReference>
<evidence type="ECO:0000313" key="2">
    <source>
        <dbReference type="EMBL" id="CAB4796184.1"/>
    </source>
</evidence>
<dbReference type="AlphaFoldDB" id="A0A6J6XKN2"/>
<accession>A0A6J6XKN2</accession>
<dbReference type="GO" id="GO:0046872">
    <property type="term" value="F:metal ion binding"/>
    <property type="evidence" value="ECO:0007669"/>
    <property type="project" value="InterPro"/>
</dbReference>
<dbReference type="Gene3D" id="1.20.120.450">
    <property type="entry name" value="dinb family like domain"/>
    <property type="match status" value="1"/>
</dbReference>
<dbReference type="SUPFAM" id="SSF109854">
    <property type="entry name" value="DinB/YfiT-like putative metalloenzymes"/>
    <property type="match status" value="1"/>
</dbReference>
<dbReference type="EMBL" id="CAFAAI010000112">
    <property type="protein sequence ID" value="CAB4796184.1"/>
    <property type="molecule type" value="Genomic_DNA"/>
</dbReference>
<feature type="domain" description="Mycothiol-dependent maleylpyruvate isomerase metal-binding" evidence="1">
    <location>
        <begin position="13"/>
        <end position="151"/>
    </location>
</feature>
<dbReference type="InterPro" id="IPR024344">
    <property type="entry name" value="MDMPI_metal-binding"/>
</dbReference>
<dbReference type="NCBIfam" id="TIGR03083">
    <property type="entry name" value="maleylpyruvate isomerase family mycothiol-dependent enzyme"/>
    <property type="match status" value="1"/>
</dbReference>
<organism evidence="2">
    <name type="scientific">freshwater metagenome</name>
    <dbReference type="NCBI Taxonomy" id="449393"/>
    <lineage>
        <taxon>unclassified sequences</taxon>
        <taxon>metagenomes</taxon>
        <taxon>ecological metagenomes</taxon>
    </lineage>
</organism>
<dbReference type="InterPro" id="IPR017518">
    <property type="entry name" value="CHP03084"/>
</dbReference>
<dbReference type="NCBIfam" id="TIGR03084">
    <property type="entry name" value="TIGR03084 family metal-binding protein"/>
    <property type="match status" value="1"/>
</dbReference>
<name>A0A6J6XKN2_9ZZZZ</name>
<proteinExistence type="predicted"/>
<dbReference type="Pfam" id="PF11716">
    <property type="entry name" value="MDMPI_N"/>
    <property type="match status" value="1"/>
</dbReference>
<protein>
    <submittedName>
        <fullName evidence="2">Unannotated protein</fullName>
    </submittedName>
</protein>
<dbReference type="InterPro" id="IPR034660">
    <property type="entry name" value="DinB/YfiT-like"/>
</dbReference>
<reference evidence="2" key="1">
    <citation type="submission" date="2020-05" db="EMBL/GenBank/DDBJ databases">
        <authorList>
            <person name="Chiriac C."/>
            <person name="Salcher M."/>
            <person name="Ghai R."/>
            <person name="Kavagutti S V."/>
        </authorList>
    </citation>
    <scope>NUCLEOTIDE SEQUENCE</scope>
</reference>